<evidence type="ECO:0000313" key="12">
    <source>
        <dbReference type="Proteomes" id="UP000267029"/>
    </source>
</evidence>
<feature type="domain" description="Glycerol-3-phosphate dehydrogenase NAD-dependent N-terminal" evidence="9">
    <location>
        <begin position="5"/>
        <end position="186"/>
    </location>
</feature>
<dbReference type="GO" id="GO:0051287">
    <property type="term" value="F:NAD binding"/>
    <property type="evidence" value="ECO:0007669"/>
    <property type="project" value="UniProtKB-UniRule"/>
</dbReference>
<dbReference type="PANTHER" id="PTHR11728:SF1">
    <property type="entry name" value="GLYCEROL-3-PHOSPHATE DEHYDROGENASE [NAD(+)] 2, CHLOROPLASTIC"/>
    <property type="match status" value="1"/>
</dbReference>
<proteinExistence type="inferred from homology"/>
<dbReference type="GO" id="GO:0141152">
    <property type="term" value="F:glycerol-3-phosphate dehydrogenase (NAD+) activity"/>
    <property type="evidence" value="ECO:0007669"/>
    <property type="project" value="UniProtKB-UniRule"/>
</dbReference>
<dbReference type="Gene3D" id="1.10.1040.10">
    <property type="entry name" value="N-(1-d-carboxylethyl)-l-norvaline Dehydrogenase, domain 2"/>
    <property type="match status" value="1"/>
</dbReference>
<gene>
    <name evidence="11" type="ORF">MCOS_LOCUS7999</name>
</gene>
<dbReference type="InterPro" id="IPR011128">
    <property type="entry name" value="G3P_DH_NAD-dep_N"/>
</dbReference>
<comment type="catalytic activity">
    <reaction evidence="3 7">
        <text>sn-glycerol 3-phosphate + NAD(+) = dihydroxyacetone phosphate + NADH + H(+)</text>
        <dbReference type="Rhea" id="RHEA:11092"/>
        <dbReference type="ChEBI" id="CHEBI:15378"/>
        <dbReference type="ChEBI" id="CHEBI:57540"/>
        <dbReference type="ChEBI" id="CHEBI:57597"/>
        <dbReference type="ChEBI" id="CHEBI:57642"/>
        <dbReference type="ChEBI" id="CHEBI:57945"/>
        <dbReference type="EC" id="1.1.1.8"/>
    </reaction>
</comment>
<dbReference type="PIRSF" id="PIRSF000114">
    <property type="entry name" value="Glycerol-3-P_dh"/>
    <property type="match status" value="1"/>
</dbReference>
<dbReference type="EC" id="1.1.1.8" evidence="7"/>
<evidence type="ECO:0000256" key="7">
    <source>
        <dbReference type="RuleBase" id="RU361243"/>
    </source>
</evidence>
<dbReference type="EMBL" id="UXSR01005436">
    <property type="protein sequence ID" value="VDD81996.1"/>
    <property type="molecule type" value="Genomic_DNA"/>
</dbReference>
<dbReference type="PANTHER" id="PTHR11728">
    <property type="entry name" value="GLYCEROL-3-PHOSPHATE DEHYDROGENASE"/>
    <property type="match status" value="1"/>
</dbReference>
<evidence type="ECO:0000256" key="3">
    <source>
        <dbReference type="ARBA" id="ARBA00048683"/>
    </source>
</evidence>
<feature type="signal peptide" evidence="8">
    <location>
        <begin position="1"/>
        <end position="19"/>
    </location>
</feature>
<keyword evidence="5 6" id="KW-0520">NAD</keyword>
<feature type="binding site" evidence="5">
    <location>
        <begin position="10"/>
        <end position="15"/>
    </location>
    <ligand>
        <name>NAD(+)</name>
        <dbReference type="ChEBI" id="CHEBI:57540"/>
    </ligand>
</feature>
<dbReference type="Pfam" id="PF01210">
    <property type="entry name" value="NAD_Gly3P_dh_N"/>
    <property type="match status" value="1"/>
</dbReference>
<dbReference type="GO" id="GO:0005975">
    <property type="term" value="P:carbohydrate metabolic process"/>
    <property type="evidence" value="ECO:0007669"/>
    <property type="project" value="InterPro"/>
</dbReference>
<keyword evidence="2 6" id="KW-0560">Oxidoreductase</keyword>
<dbReference type="Proteomes" id="UP000267029">
    <property type="component" value="Unassembled WGS sequence"/>
</dbReference>
<feature type="chain" id="PRO_5030022166" description="Glycerol-3-phosphate dehydrogenase [NAD(+)]" evidence="8">
    <location>
        <begin position="20"/>
        <end position="376"/>
    </location>
</feature>
<organism evidence="11 12">
    <name type="scientific">Mesocestoides corti</name>
    <name type="common">Flatworm</name>
    <dbReference type="NCBI Taxonomy" id="53468"/>
    <lineage>
        <taxon>Eukaryota</taxon>
        <taxon>Metazoa</taxon>
        <taxon>Spiralia</taxon>
        <taxon>Lophotrochozoa</taxon>
        <taxon>Platyhelminthes</taxon>
        <taxon>Cestoda</taxon>
        <taxon>Eucestoda</taxon>
        <taxon>Cyclophyllidea</taxon>
        <taxon>Mesocestoididae</taxon>
        <taxon>Mesocestoides</taxon>
    </lineage>
</organism>
<dbReference type="Gene3D" id="3.40.50.720">
    <property type="entry name" value="NAD(P)-binding Rossmann-like Domain"/>
    <property type="match status" value="1"/>
</dbReference>
<evidence type="ECO:0000256" key="4">
    <source>
        <dbReference type="PIRSR" id="PIRSR000114-1"/>
    </source>
</evidence>
<dbReference type="InterPro" id="IPR036291">
    <property type="entry name" value="NAD(P)-bd_dom_sf"/>
</dbReference>
<feature type="active site" description="Proton acceptor" evidence="4">
    <location>
        <position position="217"/>
    </location>
</feature>
<accession>A0A158QVI5</accession>
<dbReference type="InterPro" id="IPR008927">
    <property type="entry name" value="6-PGluconate_DH-like_C_sf"/>
</dbReference>
<dbReference type="SUPFAM" id="SSF48179">
    <property type="entry name" value="6-phosphogluconate dehydrogenase C-terminal domain-like"/>
    <property type="match status" value="1"/>
</dbReference>
<keyword evidence="12" id="KW-1185">Reference proteome</keyword>
<dbReference type="InterPro" id="IPR013328">
    <property type="entry name" value="6PGD_dom2"/>
</dbReference>
<dbReference type="SUPFAM" id="SSF51735">
    <property type="entry name" value="NAD(P)-binding Rossmann-fold domains"/>
    <property type="match status" value="1"/>
</dbReference>
<dbReference type="GO" id="GO:0005829">
    <property type="term" value="C:cytosol"/>
    <property type="evidence" value="ECO:0007669"/>
    <property type="project" value="TreeGrafter"/>
</dbReference>
<evidence type="ECO:0000256" key="1">
    <source>
        <dbReference type="ARBA" id="ARBA00011009"/>
    </source>
</evidence>
<evidence type="ECO:0000256" key="5">
    <source>
        <dbReference type="PIRSR" id="PIRSR000114-3"/>
    </source>
</evidence>
<dbReference type="OrthoDB" id="10263760at2759"/>
<name>A0A158QVI5_MESCO</name>
<dbReference type="Pfam" id="PF07479">
    <property type="entry name" value="NAD_Gly3P_dh_C"/>
    <property type="match status" value="1"/>
</dbReference>
<dbReference type="AlphaFoldDB" id="A0A158QVI5"/>
<feature type="domain" description="Glycerol-3-phosphate dehydrogenase NAD-dependent C-terminal" evidence="10">
    <location>
        <begin position="206"/>
        <end position="258"/>
    </location>
</feature>
<evidence type="ECO:0000256" key="6">
    <source>
        <dbReference type="RuleBase" id="RU000437"/>
    </source>
</evidence>
<evidence type="ECO:0000313" key="11">
    <source>
        <dbReference type="EMBL" id="VDD81996.1"/>
    </source>
</evidence>
<protein>
    <recommendedName>
        <fullName evidence="7">Glycerol-3-phosphate dehydrogenase [NAD(+)]</fullName>
        <ecNumber evidence="7">1.1.1.8</ecNumber>
    </recommendedName>
</protein>
<dbReference type="PRINTS" id="PR00077">
    <property type="entry name" value="GPDHDRGNASE"/>
</dbReference>
<evidence type="ECO:0000256" key="8">
    <source>
        <dbReference type="SAM" id="SignalP"/>
    </source>
</evidence>
<keyword evidence="8" id="KW-0732">Signal</keyword>
<feature type="binding site" evidence="5">
    <location>
        <position position="166"/>
    </location>
    <ligand>
        <name>NAD(+)</name>
        <dbReference type="ChEBI" id="CHEBI:57540"/>
    </ligand>
</feature>
<evidence type="ECO:0000259" key="10">
    <source>
        <dbReference type="Pfam" id="PF07479"/>
    </source>
</evidence>
<comment type="similarity">
    <text evidence="1 6">Belongs to the NAD-dependent glycerol-3-phosphate dehydrogenase family.</text>
</comment>
<dbReference type="InterPro" id="IPR006109">
    <property type="entry name" value="G3P_DH_NAD-dep_C"/>
</dbReference>
<sequence>MSLKQVCVLGCGALGTVLANLVANNVSKFPEYKPTVKLCIYVMWYVRSEEFSKQRLVDVIKNNKENPKYAPGISISDKVIVCDDASSVTAAADVILFAYATRHVNEILEVMKQHMKKSVLFVSFSKGLVVPEPNSQAQQKDICLVSEEIQRVTGIEPVVVSGAMTAKGLDKAELCEATIGSRSKEAADEVKRLLETEYLSLTWTTDVITVELCGALKNILSVAAGIVDGLNLGANTKSAIIRLGLYEIDQYCHSMYAKYGKGLRTHLLICLPFASILCQSDAMPQLGDDWDVFNLLIGRMMSEPQYAGMTLEQIQQSFNPDYVASGPDTAKKIHAQLNSLHLCEMYPLFTAVHLICSRIVPATMLIPMLRHHPAHR</sequence>
<dbReference type="STRING" id="53468.A0A158QVI5"/>
<evidence type="ECO:0000256" key="2">
    <source>
        <dbReference type="ARBA" id="ARBA00023002"/>
    </source>
</evidence>
<evidence type="ECO:0000259" key="9">
    <source>
        <dbReference type="Pfam" id="PF01210"/>
    </source>
</evidence>
<dbReference type="InterPro" id="IPR006168">
    <property type="entry name" value="G3P_DH_NAD-dep"/>
</dbReference>
<dbReference type="GO" id="GO:0046168">
    <property type="term" value="P:glycerol-3-phosphate catabolic process"/>
    <property type="evidence" value="ECO:0007669"/>
    <property type="project" value="UniProtKB-UniRule"/>
</dbReference>
<reference evidence="11 12" key="1">
    <citation type="submission" date="2018-10" db="EMBL/GenBank/DDBJ databases">
        <authorList>
            <consortium name="Pathogen Informatics"/>
        </authorList>
    </citation>
    <scope>NUCLEOTIDE SEQUENCE [LARGE SCALE GENOMIC DNA]</scope>
</reference>